<evidence type="ECO:0000313" key="3">
    <source>
        <dbReference type="EMBL" id="CAB9505588.1"/>
    </source>
</evidence>
<feature type="compositionally biased region" description="Low complexity" evidence="2">
    <location>
        <begin position="365"/>
        <end position="376"/>
    </location>
</feature>
<feature type="region of interest" description="Disordered" evidence="2">
    <location>
        <begin position="448"/>
        <end position="470"/>
    </location>
</feature>
<gene>
    <name evidence="3" type="ORF">SEMRO_236_G095050.1</name>
</gene>
<feature type="compositionally biased region" description="Basic and acidic residues" evidence="2">
    <location>
        <begin position="68"/>
        <end position="87"/>
    </location>
</feature>
<dbReference type="AlphaFoldDB" id="A0A9N8HCX1"/>
<accession>A0A9N8HCX1</accession>
<feature type="compositionally biased region" description="Polar residues" evidence="2">
    <location>
        <begin position="150"/>
        <end position="163"/>
    </location>
</feature>
<dbReference type="Proteomes" id="UP001153069">
    <property type="component" value="Unassembled WGS sequence"/>
</dbReference>
<feature type="compositionally biased region" description="Low complexity" evidence="2">
    <location>
        <begin position="1"/>
        <end position="14"/>
    </location>
</feature>
<reference evidence="3" key="1">
    <citation type="submission" date="2020-06" db="EMBL/GenBank/DDBJ databases">
        <authorList>
            <consortium name="Plant Systems Biology data submission"/>
        </authorList>
    </citation>
    <scope>NUCLEOTIDE SEQUENCE</scope>
    <source>
        <strain evidence="3">D6</strain>
    </source>
</reference>
<feature type="region of interest" description="Disordered" evidence="2">
    <location>
        <begin position="1133"/>
        <end position="1180"/>
    </location>
</feature>
<proteinExistence type="predicted"/>
<feature type="compositionally biased region" description="Low complexity" evidence="2">
    <location>
        <begin position="227"/>
        <end position="236"/>
    </location>
</feature>
<evidence type="ECO:0000313" key="4">
    <source>
        <dbReference type="Proteomes" id="UP001153069"/>
    </source>
</evidence>
<comment type="caution">
    <text evidence="3">The sequence shown here is derived from an EMBL/GenBank/DDBJ whole genome shotgun (WGS) entry which is preliminary data.</text>
</comment>
<organism evidence="3 4">
    <name type="scientific">Seminavis robusta</name>
    <dbReference type="NCBI Taxonomy" id="568900"/>
    <lineage>
        <taxon>Eukaryota</taxon>
        <taxon>Sar</taxon>
        <taxon>Stramenopiles</taxon>
        <taxon>Ochrophyta</taxon>
        <taxon>Bacillariophyta</taxon>
        <taxon>Bacillariophyceae</taxon>
        <taxon>Bacillariophycidae</taxon>
        <taxon>Naviculales</taxon>
        <taxon>Naviculaceae</taxon>
        <taxon>Seminavis</taxon>
    </lineage>
</organism>
<feature type="compositionally biased region" description="Low complexity" evidence="2">
    <location>
        <begin position="57"/>
        <end position="66"/>
    </location>
</feature>
<feature type="compositionally biased region" description="Low complexity" evidence="2">
    <location>
        <begin position="455"/>
        <end position="470"/>
    </location>
</feature>
<feature type="region of interest" description="Disordered" evidence="2">
    <location>
        <begin position="1096"/>
        <end position="1120"/>
    </location>
</feature>
<feature type="region of interest" description="Disordered" evidence="2">
    <location>
        <begin position="309"/>
        <end position="331"/>
    </location>
</feature>
<dbReference type="OrthoDB" id="48259at2759"/>
<feature type="region of interest" description="Disordered" evidence="2">
    <location>
        <begin position="1"/>
        <end position="99"/>
    </location>
</feature>
<evidence type="ECO:0000256" key="2">
    <source>
        <dbReference type="SAM" id="MobiDB-lite"/>
    </source>
</evidence>
<keyword evidence="1" id="KW-0175">Coiled coil</keyword>
<feature type="coiled-coil region" evidence="1">
    <location>
        <begin position="1054"/>
        <end position="1081"/>
    </location>
</feature>
<feature type="compositionally biased region" description="Polar residues" evidence="2">
    <location>
        <begin position="199"/>
        <end position="226"/>
    </location>
</feature>
<feature type="compositionally biased region" description="Low complexity" evidence="2">
    <location>
        <begin position="170"/>
        <end position="179"/>
    </location>
</feature>
<feature type="region of interest" description="Disordered" evidence="2">
    <location>
        <begin position="120"/>
        <end position="250"/>
    </location>
</feature>
<sequence length="1213" mass="135578">MTFPGRRMSLGRSSGSREGKESLLLKPEPSVYSSGSNSSRRSRQNRYQQHDTPSFQSGSSYSSGGSDPYEKAVRSEIKSKQHAHEQQSRPSDGVMEFVPAFDESNAHGYVPDTSWDAILNEGSTAFPGEPAKSRSDAGALTNSRFRRRAQSTVGKPQQPAATNSRRHSDAASAVSSSRSKGPRIARLASLFSGKESKSKASPKQTNLSSYSQNSYTPHNTTEPTLASSPSRSSSSSGYVGWPGTQDKQGHTVAMHDSYEDSDPGPIDQAARGEDLSFGEFHNDREQMEVDEWMNSSAFQDISGVMPEQDVSGIMPESPPSPPGRRPDNSYYYHPEQQQLHTETNAIHTNHLFHDQGGWDVDTAPSPSRSSFSKNSSAYFDNDVRPTVPSNEDARRKQAAAVVMRGVLPPTEETLALNNCYSQPQRTFHAEHARGFRGFIDKTHEVPNLMDDMDSDSMASSSQTSSRAPSAANIPAAYHSSANVGRAPRVMPRVHEDEELSVDSESDVFDEISKYSLGESELFDGLSSHQSVSKQSGYEIRDLHPYEGIPRNDVEESKASLREIRNTTTSVEKRYKVNDRSVQSNGSSKMKVVLLGGGLTTIQTTTEDFSNRITASDFDDGLTNSDIDEYGHPRLPNFQEMAAAGRTNDSAIDVSIAFGHSNVSKDASSLSFTAFEEKNSQLNEPEGRTLNPSGSYKDDESAFFSDFYSADDVEFEGDLSEYYVQPSEVKKLVRKYRKMCRITASQCRNYDELDRAEDEKKAFALFEMRSRIMEKDIERGLERRGGTSAVDDLVTTPFNRRAMRIRDAVIVSKAWRDGATPMDVINTALLTQRAERSYFIKRTSRVTSYRMPDANLHVEWEAVNWIDDTDFLQYYCPSLGARNLRGSEMFTIGDCQSILLKLTNESCIELRADLNDATARQIEAEEAMKEEGDYGDGMMTEAEMTYLASMEEVKTISKQLVVAEKAFVLVRDRIKNLVAKYESLLVKIDNEDMATSSVITAESSCYSDEYESRVSTDYDQEERAWFRRQQRAEISAELAAREALLAKQGEARAVQEEKHRELQALQTRLVELQSEASTTTSDRQRSAMLAKAIAARNHSSRKHPGHHHPVGKATPQSKVDDVKQRFRDRMAARLRQKNGTVDQSRADFEPQGAPSNQRYHMENELPSKPVTSARTTDPDRQKMIRSAGEEMFQHLDFYERSLKAVELSREGPNR</sequence>
<keyword evidence="4" id="KW-1185">Reference proteome</keyword>
<name>A0A9N8HCX1_9STRA</name>
<feature type="compositionally biased region" description="Basic residues" evidence="2">
    <location>
        <begin position="1097"/>
        <end position="1109"/>
    </location>
</feature>
<protein>
    <submittedName>
        <fullName evidence="3">Uncharacterized protein</fullName>
    </submittedName>
</protein>
<dbReference type="EMBL" id="CAICTM010000235">
    <property type="protein sequence ID" value="CAB9505588.1"/>
    <property type="molecule type" value="Genomic_DNA"/>
</dbReference>
<feature type="compositionally biased region" description="Low complexity" evidence="2">
    <location>
        <begin position="24"/>
        <end position="39"/>
    </location>
</feature>
<feature type="region of interest" description="Disordered" evidence="2">
    <location>
        <begin position="357"/>
        <end position="392"/>
    </location>
</feature>
<evidence type="ECO:0000256" key="1">
    <source>
        <dbReference type="SAM" id="Coils"/>
    </source>
</evidence>